<accession>A0A8H8BUL6</accession>
<evidence type="ECO:0000256" key="1">
    <source>
        <dbReference type="SAM" id="Coils"/>
    </source>
</evidence>
<evidence type="ECO:0000313" key="2">
    <source>
        <dbReference type="EMBL" id="KAG4424507.1"/>
    </source>
</evidence>
<keyword evidence="1" id="KW-0175">Coiled coil</keyword>
<evidence type="ECO:0000313" key="3">
    <source>
        <dbReference type="Proteomes" id="UP000664132"/>
    </source>
</evidence>
<proteinExistence type="predicted"/>
<gene>
    <name evidence="2" type="ORF">IFR04_002385</name>
</gene>
<protein>
    <submittedName>
        <fullName evidence="2">Uncharacterized protein</fullName>
    </submittedName>
</protein>
<name>A0A8H8BUL6_9HELO</name>
<reference evidence="2" key="1">
    <citation type="submission" date="2021-02" db="EMBL/GenBank/DDBJ databases">
        <title>Genome sequence Cadophora malorum strain M34.</title>
        <authorList>
            <person name="Stefanovic E."/>
            <person name="Vu D."/>
            <person name="Scully C."/>
            <person name="Dijksterhuis J."/>
            <person name="Roader J."/>
            <person name="Houbraken J."/>
        </authorList>
    </citation>
    <scope>NUCLEOTIDE SEQUENCE</scope>
    <source>
        <strain evidence="2">M34</strain>
    </source>
</reference>
<organism evidence="2 3">
    <name type="scientific">Cadophora malorum</name>
    <dbReference type="NCBI Taxonomy" id="108018"/>
    <lineage>
        <taxon>Eukaryota</taxon>
        <taxon>Fungi</taxon>
        <taxon>Dikarya</taxon>
        <taxon>Ascomycota</taxon>
        <taxon>Pezizomycotina</taxon>
        <taxon>Leotiomycetes</taxon>
        <taxon>Helotiales</taxon>
        <taxon>Ploettnerulaceae</taxon>
        <taxon>Cadophora</taxon>
    </lineage>
</organism>
<dbReference type="EMBL" id="JAFJYH010000020">
    <property type="protein sequence ID" value="KAG4424507.1"/>
    <property type="molecule type" value="Genomic_DNA"/>
</dbReference>
<comment type="caution">
    <text evidence="2">The sequence shown here is derived from an EMBL/GenBank/DDBJ whole genome shotgun (WGS) entry which is preliminary data.</text>
</comment>
<sequence>MLNDILALIADDKPTIDDKDEIIRALTGSLKNAQEALDEQIRLARILPSMQMVPKQKDTLEVNLQAEQARATFLEGEVRRMSSALSFISTASAKAKEIQWYTGKHR</sequence>
<feature type="coiled-coil region" evidence="1">
    <location>
        <begin position="23"/>
        <end position="77"/>
    </location>
</feature>
<keyword evidence="3" id="KW-1185">Reference proteome</keyword>
<dbReference type="Proteomes" id="UP000664132">
    <property type="component" value="Unassembled WGS sequence"/>
</dbReference>
<dbReference type="AlphaFoldDB" id="A0A8H8BUL6"/>